<accession>A0AAQ4NWA5</accession>
<dbReference type="GO" id="GO:0046872">
    <property type="term" value="F:metal ion binding"/>
    <property type="evidence" value="ECO:0007669"/>
    <property type="project" value="UniProtKB-KW"/>
</dbReference>
<dbReference type="PANTHER" id="PTHR46755">
    <property type="entry name" value="METHIONINE-R-SULFOXIDE REDUCTASE B1"/>
    <property type="match status" value="1"/>
</dbReference>
<evidence type="ECO:0000256" key="4">
    <source>
        <dbReference type="ARBA" id="ARBA00007174"/>
    </source>
</evidence>
<comment type="catalytic activity">
    <reaction evidence="16">
        <text>[thioredoxin]-disulfide + L-methionine + H2O = L-methionine (R)-S-oxide + [thioredoxin]-dithiol</text>
        <dbReference type="Rhea" id="RHEA:21260"/>
        <dbReference type="Rhea" id="RHEA-COMP:10698"/>
        <dbReference type="Rhea" id="RHEA-COMP:10700"/>
        <dbReference type="ChEBI" id="CHEBI:15377"/>
        <dbReference type="ChEBI" id="CHEBI:29950"/>
        <dbReference type="ChEBI" id="CHEBI:50058"/>
        <dbReference type="ChEBI" id="CHEBI:57844"/>
        <dbReference type="ChEBI" id="CHEBI:58773"/>
        <dbReference type="EC" id="1.8.4.14"/>
    </reaction>
</comment>
<evidence type="ECO:0000256" key="6">
    <source>
        <dbReference type="ARBA" id="ARBA00022588"/>
    </source>
</evidence>
<dbReference type="Gene3D" id="2.170.150.20">
    <property type="entry name" value="Peptide methionine sulfoxide reductase"/>
    <property type="match status" value="1"/>
</dbReference>
<comment type="subcellular location">
    <subcellularLocation>
        <location evidence="3">Cytoplasm</location>
        <location evidence="3">Cytoskeleton</location>
    </subcellularLocation>
    <subcellularLocation>
        <location evidence="2">Nucleus</location>
    </subcellularLocation>
</comment>
<dbReference type="Ensembl" id="ENSGACT00000074590.1">
    <property type="protein sequence ID" value="ENSGACP00000030717.1"/>
    <property type="gene ID" value="ENSGACG00000011884.2"/>
</dbReference>
<keyword evidence="19" id="KW-1185">Reference proteome</keyword>
<dbReference type="InterPro" id="IPR052150">
    <property type="entry name" value="MsrB_Met_sulfoxide_reductase"/>
</dbReference>
<name>A0AAQ4NWA5_GASAC</name>
<dbReference type="GO" id="GO:0033743">
    <property type="term" value="F:peptide-methionine (R)-S-oxide reductase activity"/>
    <property type="evidence" value="ECO:0007669"/>
    <property type="project" value="UniProtKB-EC"/>
</dbReference>
<evidence type="ECO:0000256" key="11">
    <source>
        <dbReference type="ARBA" id="ARBA00023002"/>
    </source>
</evidence>
<keyword evidence="9" id="KW-0391">Immunity</keyword>
<dbReference type="GO" id="GO:0005856">
    <property type="term" value="C:cytoskeleton"/>
    <property type="evidence" value="ECO:0007669"/>
    <property type="project" value="UniProtKB-SubCell"/>
</dbReference>
<keyword evidence="6" id="KW-0399">Innate immunity</keyword>
<evidence type="ECO:0000256" key="8">
    <source>
        <dbReference type="ARBA" id="ARBA00022833"/>
    </source>
</evidence>
<feature type="domain" description="MsrB" evidence="17">
    <location>
        <begin position="1"/>
        <end position="105"/>
    </location>
</feature>
<keyword evidence="10" id="KW-0712">Selenocysteine</keyword>
<dbReference type="AlphaFoldDB" id="A0AAQ4NWA5"/>
<dbReference type="SUPFAM" id="SSF51316">
    <property type="entry name" value="Mss4-like"/>
    <property type="match status" value="1"/>
</dbReference>
<evidence type="ECO:0000256" key="1">
    <source>
        <dbReference type="ARBA" id="ARBA00001947"/>
    </source>
</evidence>
<evidence type="ECO:0000256" key="5">
    <source>
        <dbReference type="ARBA" id="ARBA00022490"/>
    </source>
</evidence>
<dbReference type="GO" id="GO:0033745">
    <property type="term" value="F:L-methionine-(R)-S-oxide reductase activity"/>
    <property type="evidence" value="ECO:0007669"/>
    <property type="project" value="UniProtKB-EC"/>
</dbReference>
<evidence type="ECO:0000313" key="19">
    <source>
        <dbReference type="Proteomes" id="UP000007635"/>
    </source>
</evidence>
<evidence type="ECO:0000256" key="3">
    <source>
        <dbReference type="ARBA" id="ARBA00004245"/>
    </source>
</evidence>
<dbReference type="Proteomes" id="UP000007635">
    <property type="component" value="Chromosome XI"/>
</dbReference>
<keyword evidence="7" id="KW-0479">Metal-binding</keyword>
<dbReference type="GO" id="GO:0030091">
    <property type="term" value="P:protein repair"/>
    <property type="evidence" value="ECO:0007669"/>
    <property type="project" value="TreeGrafter"/>
</dbReference>
<protein>
    <submittedName>
        <fullName evidence="18">Methionine sulfoxide reductase B1a</fullName>
    </submittedName>
</protein>
<evidence type="ECO:0000256" key="12">
    <source>
        <dbReference type="ARBA" id="ARBA00023212"/>
    </source>
</evidence>
<evidence type="ECO:0000256" key="14">
    <source>
        <dbReference type="ARBA" id="ARBA00046083"/>
    </source>
</evidence>
<evidence type="ECO:0000256" key="10">
    <source>
        <dbReference type="ARBA" id="ARBA00022933"/>
    </source>
</evidence>
<dbReference type="Pfam" id="PF01641">
    <property type="entry name" value="SelR"/>
    <property type="match status" value="1"/>
</dbReference>
<sequence>MSFCSFFGGEVYKDHFKPGVYVCSKCDHQLFTSRSKYEHSSPWPAFTETVREDSVSKHEERPGAYKVRPEKKIDPFDLTHQRTLRVSALHPCPNRPKRISRDQMF</sequence>
<evidence type="ECO:0000256" key="16">
    <source>
        <dbReference type="ARBA" id="ARBA00049261"/>
    </source>
</evidence>
<reference evidence="18 19" key="1">
    <citation type="journal article" date="2021" name="G3 (Bethesda)">
        <title>Improved contiguity of the threespine stickleback genome using long-read sequencing.</title>
        <authorList>
            <person name="Nath S."/>
            <person name="Shaw D.E."/>
            <person name="White M.A."/>
        </authorList>
    </citation>
    <scope>NUCLEOTIDE SEQUENCE [LARGE SCALE GENOMIC DNA]</scope>
    <source>
        <strain evidence="18 19">Lake Benthic</strain>
    </source>
</reference>
<comment type="catalytic activity">
    <reaction evidence="15">
        <text>L-methionyl-[protein] + [thioredoxin]-disulfide + H2O = L-methionyl-(R)-S-oxide-[protein] + [thioredoxin]-dithiol</text>
        <dbReference type="Rhea" id="RHEA:24164"/>
        <dbReference type="Rhea" id="RHEA-COMP:10698"/>
        <dbReference type="Rhea" id="RHEA-COMP:10700"/>
        <dbReference type="Rhea" id="RHEA-COMP:12313"/>
        <dbReference type="Rhea" id="RHEA-COMP:12314"/>
        <dbReference type="ChEBI" id="CHEBI:15377"/>
        <dbReference type="ChEBI" id="CHEBI:16044"/>
        <dbReference type="ChEBI" id="CHEBI:29950"/>
        <dbReference type="ChEBI" id="CHEBI:45764"/>
        <dbReference type="ChEBI" id="CHEBI:50058"/>
        <dbReference type="EC" id="1.8.4.12"/>
    </reaction>
</comment>
<evidence type="ECO:0000256" key="9">
    <source>
        <dbReference type="ARBA" id="ARBA00022859"/>
    </source>
</evidence>
<evidence type="ECO:0000256" key="2">
    <source>
        <dbReference type="ARBA" id="ARBA00004123"/>
    </source>
</evidence>
<evidence type="ECO:0000313" key="18">
    <source>
        <dbReference type="Ensembl" id="ENSGACP00000030717.1"/>
    </source>
</evidence>
<comment type="similarity">
    <text evidence="4">Belongs to the MsrB Met sulfoxide reductase family.</text>
</comment>
<dbReference type="GeneTree" id="ENSGT00510000047678"/>
<proteinExistence type="inferred from homology"/>
<dbReference type="InterPro" id="IPR002579">
    <property type="entry name" value="Met_Sox_Rdtase_MsrB_dom"/>
</dbReference>
<comment type="function">
    <text evidence="14">Methionine-sulfoxide reductase that specifically reduces methionine (R)-sulfoxide back to methionine. While in many cases, methionine oxidation is the result of random oxidation following oxidative stress, methionine oxidation is also a post-translational modification that takes place on specific residue. Acts as a regulator of actin assembly by reducing methionine (R)-sulfoxide mediated by MICALs (MICAL1, MICAL2 or MICAL3) on actin, thereby promoting filament repolymerization. Plays a role in innate immunity by reducing oxidized actin, leading to actin repolymerization in macrophages.</text>
</comment>
<keyword evidence="8" id="KW-0862">Zinc</keyword>
<keyword evidence="5" id="KW-0963">Cytoplasm</keyword>
<dbReference type="InterPro" id="IPR011057">
    <property type="entry name" value="Mss4-like_sf"/>
</dbReference>
<gene>
    <name evidence="18" type="primary">MSRB1</name>
</gene>
<reference evidence="18" key="2">
    <citation type="submission" date="2025-08" db="UniProtKB">
        <authorList>
            <consortium name="Ensembl"/>
        </authorList>
    </citation>
    <scope>IDENTIFICATION</scope>
</reference>
<evidence type="ECO:0000256" key="15">
    <source>
        <dbReference type="ARBA" id="ARBA00048488"/>
    </source>
</evidence>
<keyword evidence="13" id="KW-0539">Nucleus</keyword>
<evidence type="ECO:0000256" key="7">
    <source>
        <dbReference type="ARBA" id="ARBA00022723"/>
    </source>
</evidence>
<organism evidence="18 19">
    <name type="scientific">Gasterosteus aculeatus aculeatus</name>
    <name type="common">three-spined stickleback</name>
    <dbReference type="NCBI Taxonomy" id="481459"/>
    <lineage>
        <taxon>Eukaryota</taxon>
        <taxon>Metazoa</taxon>
        <taxon>Chordata</taxon>
        <taxon>Craniata</taxon>
        <taxon>Vertebrata</taxon>
        <taxon>Euteleostomi</taxon>
        <taxon>Actinopterygii</taxon>
        <taxon>Neopterygii</taxon>
        <taxon>Teleostei</taxon>
        <taxon>Neoteleostei</taxon>
        <taxon>Acanthomorphata</taxon>
        <taxon>Eupercaria</taxon>
        <taxon>Perciformes</taxon>
        <taxon>Cottioidei</taxon>
        <taxon>Gasterosteales</taxon>
        <taxon>Gasterosteidae</taxon>
        <taxon>Gasterosteus</taxon>
    </lineage>
</organism>
<keyword evidence="11" id="KW-0560">Oxidoreductase</keyword>
<evidence type="ECO:0000259" key="17">
    <source>
        <dbReference type="PROSITE" id="PS51790"/>
    </source>
</evidence>
<evidence type="ECO:0000256" key="13">
    <source>
        <dbReference type="ARBA" id="ARBA00023242"/>
    </source>
</evidence>
<reference evidence="18" key="3">
    <citation type="submission" date="2025-09" db="UniProtKB">
        <authorList>
            <consortium name="Ensembl"/>
        </authorList>
    </citation>
    <scope>IDENTIFICATION</scope>
</reference>
<comment type="cofactor">
    <cofactor evidence="1">
        <name>Zn(2+)</name>
        <dbReference type="ChEBI" id="CHEBI:29105"/>
    </cofactor>
</comment>
<keyword evidence="12" id="KW-0206">Cytoskeleton</keyword>
<dbReference type="PROSITE" id="PS51790">
    <property type="entry name" value="MSRB"/>
    <property type="match status" value="1"/>
</dbReference>
<dbReference type="GO" id="GO:0005634">
    <property type="term" value="C:nucleus"/>
    <property type="evidence" value="ECO:0007669"/>
    <property type="project" value="UniProtKB-SubCell"/>
</dbReference>
<dbReference type="PANTHER" id="PTHR46755:SF5">
    <property type="entry name" value="METHIONINE-R-SULFOXIDE REDUCTASE B1"/>
    <property type="match status" value="1"/>
</dbReference>
<dbReference type="GO" id="GO:0045087">
    <property type="term" value="P:innate immune response"/>
    <property type="evidence" value="ECO:0007669"/>
    <property type="project" value="UniProtKB-KW"/>
</dbReference>